<dbReference type="GO" id="GO:0004177">
    <property type="term" value="F:aminopeptidase activity"/>
    <property type="evidence" value="ECO:0007669"/>
    <property type="project" value="UniProtKB-KW"/>
</dbReference>
<keyword evidence="5 9" id="KW-0479">Metal-binding</keyword>
<keyword evidence="12" id="KW-1185">Reference proteome</keyword>
<reference evidence="12" key="1">
    <citation type="submission" date="2017-02" db="EMBL/GenBank/DDBJ databases">
        <authorList>
            <person name="Varghese N."/>
            <person name="Submissions S."/>
        </authorList>
    </citation>
    <scope>NUCLEOTIDE SEQUENCE [LARGE SCALE GENOMIC DNA]</scope>
    <source>
        <strain evidence="12">ATCC 35199</strain>
    </source>
</reference>
<accession>A0A1T4ZQJ6</accession>
<keyword evidence="6 9" id="KW-0378">Hydrolase</keyword>
<keyword evidence="4 9" id="KW-0645">Protease</keyword>
<comment type="similarity">
    <text evidence="2 9">Belongs to the peptidase M18 family.</text>
</comment>
<keyword evidence="3 9" id="KW-0031">Aminopeptidase</keyword>
<gene>
    <name evidence="11" type="ORF">SAMN02745120_0230</name>
</gene>
<evidence type="ECO:0000256" key="2">
    <source>
        <dbReference type="ARBA" id="ARBA00008290"/>
    </source>
</evidence>
<evidence type="ECO:0000256" key="10">
    <source>
        <dbReference type="RuleBase" id="RU004387"/>
    </source>
</evidence>
<dbReference type="EMBL" id="FUYN01000001">
    <property type="protein sequence ID" value="SKB24986.1"/>
    <property type="molecule type" value="Genomic_DNA"/>
</dbReference>
<evidence type="ECO:0000256" key="1">
    <source>
        <dbReference type="ARBA" id="ARBA00001947"/>
    </source>
</evidence>
<sequence>MALKHESKNVWKNLKENELDLVMDYANRYMAFLDNSKTERRCANEIIKLAKNNGFEDYNEVLKTGKIEPGTKIYLNNKEKSVALVVIGKQSLEAGMNIVGSHIDAPRLDLKPFPLYEDGNMALLKTHYYGGVKKYQWTCIPLSLHGIVFTKDGNKIDISIGENQDEPVFYINDLLIHLSADQMQKKLSEGITGEQLNVVVGHRPMISIDSEEKEIKDPVKENILHILNEKYGIIEEDFMLAEFEIVPADKARHVGLDSSMISAHGHDDRVCAYAGLEAIFDVEIPEITAVSLFVDKEEIGSVGNTSMESKFFENMIAELIALQGEYSDLKVRRAFANSKVLSADVTVGFDPTFPEVLDKKNAAMIGHGVTISKYTGARGKGGCNDANAEYLAYVRKVFDQNEVIWQIGELGKVDQGGGGTIAYILAQYGAEVVDCGVPMLSMHAPLELVSKADIYMTYRAYSSFLK</sequence>
<dbReference type="InterPro" id="IPR001948">
    <property type="entry name" value="Peptidase_M18"/>
</dbReference>
<dbReference type="InterPro" id="IPR023358">
    <property type="entry name" value="Peptidase_M18_dom2"/>
</dbReference>
<evidence type="ECO:0000313" key="12">
    <source>
        <dbReference type="Proteomes" id="UP000243406"/>
    </source>
</evidence>
<evidence type="ECO:0000313" key="11">
    <source>
        <dbReference type="EMBL" id="SKB24986.1"/>
    </source>
</evidence>
<dbReference type="AlphaFoldDB" id="A0A1T4ZQJ6"/>
<dbReference type="CDD" id="cd05659">
    <property type="entry name" value="M18_API"/>
    <property type="match status" value="1"/>
</dbReference>
<evidence type="ECO:0000256" key="7">
    <source>
        <dbReference type="ARBA" id="ARBA00022833"/>
    </source>
</evidence>
<dbReference type="Gene3D" id="3.40.630.10">
    <property type="entry name" value="Zn peptidases"/>
    <property type="match status" value="1"/>
</dbReference>
<evidence type="ECO:0000256" key="9">
    <source>
        <dbReference type="RuleBase" id="RU004386"/>
    </source>
</evidence>
<evidence type="ECO:0000256" key="4">
    <source>
        <dbReference type="ARBA" id="ARBA00022670"/>
    </source>
</evidence>
<dbReference type="PANTHER" id="PTHR28570">
    <property type="entry name" value="ASPARTYL AMINOPEPTIDASE"/>
    <property type="match status" value="1"/>
</dbReference>
<proteinExistence type="inferred from homology"/>
<dbReference type="EC" id="3.4.11.-" evidence="10"/>
<dbReference type="Gene3D" id="2.30.250.10">
    <property type="entry name" value="Aminopeptidase i, Domain 2"/>
    <property type="match status" value="1"/>
</dbReference>
<dbReference type="SUPFAM" id="SSF101821">
    <property type="entry name" value="Aminopeptidase/glucanase lid domain"/>
    <property type="match status" value="1"/>
</dbReference>
<dbReference type="Pfam" id="PF02127">
    <property type="entry name" value="Peptidase_M18"/>
    <property type="match status" value="1"/>
</dbReference>
<dbReference type="PANTHER" id="PTHR28570:SF2">
    <property type="entry name" value="M18 FAMILY AMINOPEPTIDASE 1-RELATED"/>
    <property type="match status" value="1"/>
</dbReference>
<keyword evidence="8 9" id="KW-0482">Metalloprotease</keyword>
<evidence type="ECO:0000256" key="8">
    <source>
        <dbReference type="ARBA" id="ARBA00023049"/>
    </source>
</evidence>
<dbReference type="PRINTS" id="PR00932">
    <property type="entry name" value="AMINO1PTASE"/>
</dbReference>
<dbReference type="RefSeq" id="WP_079588231.1">
    <property type="nucleotide sequence ID" value="NZ_FUYN01000001.1"/>
</dbReference>
<keyword evidence="7 9" id="KW-0862">Zinc</keyword>
<evidence type="ECO:0000256" key="3">
    <source>
        <dbReference type="ARBA" id="ARBA00022438"/>
    </source>
</evidence>
<evidence type="ECO:0000256" key="5">
    <source>
        <dbReference type="ARBA" id="ARBA00022723"/>
    </source>
</evidence>
<dbReference type="GO" id="GO:0005737">
    <property type="term" value="C:cytoplasm"/>
    <property type="evidence" value="ECO:0007669"/>
    <property type="project" value="UniProtKB-ARBA"/>
</dbReference>
<organism evidence="11 12">
    <name type="scientific">Acetoanaerobium noterae</name>
    <dbReference type="NCBI Taxonomy" id="745369"/>
    <lineage>
        <taxon>Bacteria</taxon>
        <taxon>Bacillati</taxon>
        <taxon>Bacillota</taxon>
        <taxon>Clostridia</taxon>
        <taxon>Peptostreptococcales</taxon>
        <taxon>Filifactoraceae</taxon>
        <taxon>Acetoanaerobium</taxon>
    </lineage>
</organism>
<dbReference type="GO" id="GO:0008270">
    <property type="term" value="F:zinc ion binding"/>
    <property type="evidence" value="ECO:0007669"/>
    <property type="project" value="InterPro"/>
</dbReference>
<dbReference type="SUPFAM" id="SSF53187">
    <property type="entry name" value="Zn-dependent exopeptidases"/>
    <property type="match status" value="1"/>
</dbReference>
<comment type="cofactor">
    <cofactor evidence="1 10">
        <name>Zn(2+)</name>
        <dbReference type="ChEBI" id="CHEBI:29105"/>
    </cofactor>
</comment>
<dbReference type="GO" id="GO:0006508">
    <property type="term" value="P:proteolysis"/>
    <property type="evidence" value="ECO:0007669"/>
    <property type="project" value="UniProtKB-KW"/>
</dbReference>
<dbReference type="Proteomes" id="UP000243406">
    <property type="component" value="Unassembled WGS sequence"/>
</dbReference>
<protein>
    <recommendedName>
        <fullName evidence="10">M18 family aminopeptidase</fullName>
        <ecNumber evidence="10">3.4.11.-</ecNumber>
    </recommendedName>
</protein>
<dbReference type="GO" id="GO:0008237">
    <property type="term" value="F:metallopeptidase activity"/>
    <property type="evidence" value="ECO:0007669"/>
    <property type="project" value="UniProtKB-KW"/>
</dbReference>
<evidence type="ECO:0000256" key="6">
    <source>
        <dbReference type="ARBA" id="ARBA00022801"/>
    </source>
</evidence>
<dbReference type="OrthoDB" id="89722at2"/>
<name>A0A1T4ZQJ6_9FIRM</name>
<dbReference type="NCBIfam" id="NF002600">
    <property type="entry name" value="PRK02256.1"/>
    <property type="match status" value="1"/>
</dbReference>